<dbReference type="InterPro" id="IPR037518">
    <property type="entry name" value="MPN"/>
</dbReference>
<reference evidence="8 9" key="1">
    <citation type="journal article" date="2020" name="Int. J. Syst. Evol. Microbiol.">
        <title>Novel acetic acid bacteria from cider fermentations: Acetobacter conturbans sp. nov. and Acetobacter fallax sp. nov.</title>
        <authorList>
            <person name="Sombolestani A.S."/>
            <person name="Cleenwerck I."/>
            <person name="Cnockaert M."/>
            <person name="Borremans W."/>
            <person name="Wieme A.D."/>
            <person name="De Vuyst L."/>
            <person name="Vandamme P."/>
        </authorList>
    </citation>
    <scope>NUCLEOTIDE SEQUENCE [LARGE SCALE GENOMIC DNA]</scope>
    <source>
        <strain evidence="8 9">LMG 1627</strain>
    </source>
</reference>
<dbReference type="PANTHER" id="PTHR30471:SF3">
    <property type="entry name" value="UPF0758 PROTEIN YEES-RELATED"/>
    <property type="match status" value="1"/>
</dbReference>
<feature type="domain" description="MPN" evidence="7">
    <location>
        <begin position="128"/>
        <end position="250"/>
    </location>
</feature>
<dbReference type="PROSITE" id="PS50249">
    <property type="entry name" value="MPN"/>
    <property type="match status" value="1"/>
</dbReference>
<keyword evidence="9" id="KW-1185">Reference proteome</keyword>
<dbReference type="Proteomes" id="UP000631653">
    <property type="component" value="Unassembled WGS sequence"/>
</dbReference>
<dbReference type="PROSITE" id="PS01302">
    <property type="entry name" value="UPF0758"/>
    <property type="match status" value="1"/>
</dbReference>
<sequence length="250" mass="26879">MNDGFSDAGFVKNPGISSETLIPAATRALRDFGRQPDGMAGLFADPPDIDDNAAMATLIRLAMPKNEEPALLAQALLGRFGSFSATLAASPQALRSVAGVGPYLLSALAVFRETGVRLRRAELTDCEILSDRKTLYAYLSAVLSREVIEQFHILFLAENGRLIADEAQARGTVNHTPVYPREVVKRALELKAHALVLVHNHPSGDPTPSPDDLTMTKNVASAAAILGIEVKDHVIVGNGQWLSFAEKELL</sequence>
<comment type="similarity">
    <text evidence="6">Belongs to the UPF0758 family.</text>
</comment>
<name>A0ABX0JW44_9PROT</name>
<dbReference type="SUPFAM" id="SSF102712">
    <property type="entry name" value="JAB1/MPN domain"/>
    <property type="match status" value="1"/>
</dbReference>
<keyword evidence="5" id="KW-0482">Metalloprotease</keyword>
<protein>
    <submittedName>
        <fullName evidence="8">DNA repair protein RadC</fullName>
    </submittedName>
</protein>
<evidence type="ECO:0000256" key="3">
    <source>
        <dbReference type="ARBA" id="ARBA00022801"/>
    </source>
</evidence>
<keyword evidence="3" id="KW-0378">Hydrolase</keyword>
<organism evidence="8 9">
    <name type="scientific">Acetobacter conturbans</name>
    <dbReference type="NCBI Taxonomy" id="1737472"/>
    <lineage>
        <taxon>Bacteria</taxon>
        <taxon>Pseudomonadati</taxon>
        <taxon>Pseudomonadota</taxon>
        <taxon>Alphaproteobacteria</taxon>
        <taxon>Acetobacterales</taxon>
        <taxon>Acetobacteraceae</taxon>
        <taxon>Acetobacter</taxon>
    </lineage>
</organism>
<proteinExistence type="inferred from homology"/>
<evidence type="ECO:0000313" key="8">
    <source>
        <dbReference type="EMBL" id="NHN87446.1"/>
    </source>
</evidence>
<dbReference type="Gene3D" id="3.40.140.10">
    <property type="entry name" value="Cytidine Deaminase, domain 2"/>
    <property type="match status" value="1"/>
</dbReference>
<evidence type="ECO:0000313" key="9">
    <source>
        <dbReference type="Proteomes" id="UP000631653"/>
    </source>
</evidence>
<comment type="caution">
    <text evidence="8">The sequence shown here is derived from an EMBL/GenBank/DDBJ whole genome shotgun (WGS) entry which is preliminary data.</text>
</comment>
<dbReference type="CDD" id="cd08071">
    <property type="entry name" value="MPN_DUF2466"/>
    <property type="match status" value="1"/>
</dbReference>
<dbReference type="InterPro" id="IPR010994">
    <property type="entry name" value="RuvA_2-like"/>
</dbReference>
<evidence type="ECO:0000256" key="6">
    <source>
        <dbReference type="RuleBase" id="RU003797"/>
    </source>
</evidence>
<evidence type="ECO:0000256" key="5">
    <source>
        <dbReference type="ARBA" id="ARBA00023049"/>
    </source>
</evidence>
<evidence type="ECO:0000256" key="2">
    <source>
        <dbReference type="ARBA" id="ARBA00022723"/>
    </source>
</evidence>
<dbReference type="Pfam" id="PF04002">
    <property type="entry name" value="RadC"/>
    <property type="match status" value="1"/>
</dbReference>
<keyword evidence="1" id="KW-0645">Protease</keyword>
<dbReference type="NCBIfam" id="TIGR00608">
    <property type="entry name" value="radc"/>
    <property type="match status" value="1"/>
</dbReference>
<dbReference type="InterPro" id="IPR025657">
    <property type="entry name" value="RadC_JAB"/>
</dbReference>
<accession>A0ABX0JW44</accession>
<dbReference type="InterPro" id="IPR001405">
    <property type="entry name" value="UPF0758"/>
</dbReference>
<gene>
    <name evidence="8" type="primary">radC</name>
    <name evidence="8" type="ORF">GOB81_02205</name>
</gene>
<keyword evidence="2" id="KW-0479">Metal-binding</keyword>
<dbReference type="EMBL" id="WOSY01000002">
    <property type="protein sequence ID" value="NHN87446.1"/>
    <property type="molecule type" value="Genomic_DNA"/>
</dbReference>
<dbReference type="InterPro" id="IPR020891">
    <property type="entry name" value="UPF0758_CS"/>
</dbReference>
<evidence type="ECO:0000256" key="1">
    <source>
        <dbReference type="ARBA" id="ARBA00022670"/>
    </source>
</evidence>
<dbReference type="PANTHER" id="PTHR30471">
    <property type="entry name" value="DNA REPAIR PROTEIN RADC"/>
    <property type="match status" value="1"/>
</dbReference>
<evidence type="ECO:0000259" key="7">
    <source>
        <dbReference type="PROSITE" id="PS50249"/>
    </source>
</evidence>
<keyword evidence="4" id="KW-0862">Zinc</keyword>
<evidence type="ECO:0000256" key="4">
    <source>
        <dbReference type="ARBA" id="ARBA00022833"/>
    </source>
</evidence>
<dbReference type="SUPFAM" id="SSF47781">
    <property type="entry name" value="RuvA domain 2-like"/>
    <property type="match status" value="1"/>
</dbReference>